<dbReference type="RefSeq" id="WP_163297761.1">
    <property type="nucleotide sequence ID" value="NZ_JAAGRR010000010.1"/>
</dbReference>
<feature type="domain" description="Helicase C-terminal" evidence="5">
    <location>
        <begin position="893"/>
        <end position="1050"/>
    </location>
</feature>
<evidence type="ECO:0000256" key="2">
    <source>
        <dbReference type="PROSITE-ProRule" id="PRU00325"/>
    </source>
</evidence>
<keyword evidence="2" id="KW-0479">Metal-binding</keyword>
<dbReference type="Gene3D" id="3.40.50.300">
    <property type="entry name" value="P-loop containing nucleotide triphosphate hydrolases"/>
    <property type="match status" value="1"/>
</dbReference>
<dbReference type="GO" id="GO:0016787">
    <property type="term" value="F:hydrolase activity"/>
    <property type="evidence" value="ECO:0007669"/>
    <property type="project" value="UniProtKB-KW"/>
</dbReference>
<dbReference type="GO" id="GO:0004386">
    <property type="term" value="F:helicase activity"/>
    <property type="evidence" value="ECO:0007669"/>
    <property type="project" value="UniProtKB-KW"/>
</dbReference>
<comment type="caution">
    <text evidence="6">The sequence shown here is derived from an EMBL/GenBank/DDBJ whole genome shotgun (WGS) entry which is preliminary data.</text>
</comment>
<keyword evidence="2" id="KW-0863">Zinc-finger</keyword>
<dbReference type="PROSITE" id="PS51194">
    <property type="entry name" value="HELICASE_CTER"/>
    <property type="match status" value="1"/>
</dbReference>
<keyword evidence="7" id="KW-1185">Reference proteome</keyword>
<dbReference type="Pfam" id="PF00176">
    <property type="entry name" value="SNF2-rel_dom"/>
    <property type="match status" value="1"/>
</dbReference>
<evidence type="ECO:0000256" key="1">
    <source>
        <dbReference type="ARBA" id="ARBA00022801"/>
    </source>
</evidence>
<dbReference type="AlphaFoldDB" id="A0A6N9TK29"/>
<dbReference type="InterPro" id="IPR049730">
    <property type="entry name" value="SNF2/RAD54-like_C"/>
</dbReference>
<dbReference type="GO" id="GO:0005524">
    <property type="term" value="F:ATP binding"/>
    <property type="evidence" value="ECO:0007669"/>
    <property type="project" value="InterPro"/>
</dbReference>
<organism evidence="6 7">
    <name type="scientific">Dissulfurirhabdus thermomarina</name>
    <dbReference type="NCBI Taxonomy" id="1765737"/>
    <lineage>
        <taxon>Bacteria</taxon>
        <taxon>Deltaproteobacteria</taxon>
        <taxon>Dissulfurirhabdaceae</taxon>
        <taxon>Dissulfurirhabdus</taxon>
    </lineage>
</organism>
<dbReference type="Proteomes" id="UP000469346">
    <property type="component" value="Unassembled WGS sequence"/>
</dbReference>
<feature type="domain" description="Helicase ATP-binding" evidence="4">
    <location>
        <begin position="618"/>
        <end position="773"/>
    </location>
</feature>
<evidence type="ECO:0000259" key="5">
    <source>
        <dbReference type="PROSITE" id="PS51194"/>
    </source>
</evidence>
<keyword evidence="2" id="KW-0862">Zinc</keyword>
<dbReference type="EMBL" id="JAAGRR010000010">
    <property type="protein sequence ID" value="NDY41605.1"/>
    <property type="molecule type" value="Genomic_DNA"/>
</dbReference>
<dbReference type="PROSITE" id="PS51192">
    <property type="entry name" value="HELICASE_ATP_BIND_1"/>
    <property type="match status" value="1"/>
</dbReference>
<gene>
    <name evidence="6" type="ORF">G3N55_01900</name>
</gene>
<dbReference type="InterPro" id="IPR007527">
    <property type="entry name" value="Znf_SWIM"/>
</dbReference>
<dbReference type="PROSITE" id="PS50966">
    <property type="entry name" value="ZF_SWIM"/>
    <property type="match status" value="1"/>
</dbReference>
<dbReference type="SUPFAM" id="SSF52540">
    <property type="entry name" value="P-loop containing nucleoside triphosphate hydrolases"/>
    <property type="match status" value="2"/>
</dbReference>
<dbReference type="InterPro" id="IPR027417">
    <property type="entry name" value="P-loop_NTPase"/>
</dbReference>
<feature type="domain" description="SWIM-type" evidence="3">
    <location>
        <begin position="61"/>
        <end position="101"/>
    </location>
</feature>
<evidence type="ECO:0000313" key="6">
    <source>
        <dbReference type="EMBL" id="NDY41605.1"/>
    </source>
</evidence>
<evidence type="ECO:0000313" key="7">
    <source>
        <dbReference type="Proteomes" id="UP000469346"/>
    </source>
</evidence>
<sequence length="1059" mass="116346">MARANLQKPKTGGLSWCDAVRPLFLPVIRGRGERYAREGRVHLERVSPAEIRGVVQGERDYAVWAKRDPLAPLAVDLGCTCPFFRQGFFCKHLWAALLEADRAGRRPAAAVAPPEDWRQVLDPGLWAPSGPGTEPEGAPGTFRLEYHLQVEPVPTLTVQERYVRKDGRPGRPRRLRTATLDRGDLPRADRTLLAVLSDVARVQGVYGGGWRLGPGHLERVAPSPRDLEVLLPLLAETGRCRVSRGEEVLADPLRPGGPGRVRLELRLAPPPGDPEGDPLLAPVLCFPSGETAGPEQVAEVFRTRPVFFVAGGRLHVLADVDPRVARRLLARPGVPVPREELADLLAWAERVSGLPPVRVEGRLAPPLVRGIGPEPRLVVRLREDRVEAGLTFSYEGLVADPGDPAGEILDAGRWRRIARDLSAEAAAAGRLREAGFRPLAHGGFECGLAAAARALGELASEGWHVEAEGGRPLRAGRIRRLQVASGVDWFDLRGTLDFGGVQVPLPRAVRAYLQGRRLVRLDDGSVGLLPEEWFARHAPAMELAEATGGAKGGFRFRSSHALLLDAMLAEAAEVETDARFDEMRRALEGFTGIRPLPAPREFRGRLRPYQREALGWFGFLKDFGLGGILADDMGLGKTVQVLAWLLRERGRGPSLVVAPTSLVHNWVEEARRFAPALETGVHAGPRRDRRLSGLLPDLLVTTYGVLRRDIARLREIPFHYVVLDESQAVKNPASQAAKAVRLLRARHRLCLTGTPIENHAGELWSQMEFLNPGLLGPLARFERNFVRPLAAGDPAAAAALRDLVRPFVLRRTKEEVAAELPEKVEHVVTCPMTPGQARVYARLRDHYRGEVLAAVDRRGVARARMKVLEGLLRLRQAAVHPGLVGAEAAGSGKLEKLMELVRGAVEGGHRALVFSQFTSFLALLRQALADAGIPFESMEGRTPRAARARRIARFQAGEVPVFLVSLRAGGVGLNLTAADYVFLVDPWWNPAVEAQAVDRAHRIGQERRVFTYRLVSAETVEEKVRALQERKQEAVRAVLAGGRNPVRELTREDLERLFS</sequence>
<accession>A0A6N9TK29</accession>
<dbReference type="CDD" id="cd18793">
    <property type="entry name" value="SF2_C_SNF"/>
    <property type="match status" value="1"/>
</dbReference>
<protein>
    <submittedName>
        <fullName evidence="6">DEAD/DEAH box helicase</fullName>
    </submittedName>
</protein>
<evidence type="ECO:0000259" key="4">
    <source>
        <dbReference type="PROSITE" id="PS51192"/>
    </source>
</evidence>
<dbReference type="GO" id="GO:0008270">
    <property type="term" value="F:zinc ion binding"/>
    <property type="evidence" value="ECO:0007669"/>
    <property type="project" value="UniProtKB-KW"/>
</dbReference>
<keyword evidence="6" id="KW-0067">ATP-binding</keyword>
<dbReference type="SMART" id="SM00490">
    <property type="entry name" value="HELICc"/>
    <property type="match status" value="1"/>
</dbReference>
<dbReference type="PANTHER" id="PTHR10799">
    <property type="entry name" value="SNF2/RAD54 HELICASE FAMILY"/>
    <property type="match status" value="1"/>
</dbReference>
<evidence type="ECO:0000259" key="3">
    <source>
        <dbReference type="PROSITE" id="PS50966"/>
    </source>
</evidence>
<dbReference type="CDD" id="cd18012">
    <property type="entry name" value="DEXQc_arch_SWI2_SNF2"/>
    <property type="match status" value="1"/>
</dbReference>
<dbReference type="InterPro" id="IPR000330">
    <property type="entry name" value="SNF2_N"/>
</dbReference>
<dbReference type="InterPro" id="IPR038718">
    <property type="entry name" value="SNF2-like_sf"/>
</dbReference>
<keyword evidence="6" id="KW-0347">Helicase</keyword>
<dbReference type="InterPro" id="IPR014001">
    <property type="entry name" value="Helicase_ATP-bd"/>
</dbReference>
<dbReference type="Pfam" id="PF00271">
    <property type="entry name" value="Helicase_C"/>
    <property type="match status" value="1"/>
</dbReference>
<keyword evidence="6" id="KW-0547">Nucleotide-binding</keyword>
<name>A0A6N9TK29_DISTH</name>
<proteinExistence type="predicted"/>
<dbReference type="InterPro" id="IPR001650">
    <property type="entry name" value="Helicase_C-like"/>
</dbReference>
<dbReference type="Gene3D" id="3.40.50.10810">
    <property type="entry name" value="Tandem AAA-ATPase domain"/>
    <property type="match status" value="1"/>
</dbReference>
<dbReference type="Pfam" id="PF04434">
    <property type="entry name" value="SWIM"/>
    <property type="match status" value="1"/>
</dbReference>
<dbReference type="SMART" id="SM00487">
    <property type="entry name" value="DEXDc"/>
    <property type="match status" value="1"/>
</dbReference>
<keyword evidence="1" id="KW-0378">Hydrolase</keyword>
<reference evidence="6 7" key="1">
    <citation type="submission" date="2020-02" db="EMBL/GenBank/DDBJ databases">
        <title>Comparative genomics of sulfur disproportionating microorganisms.</title>
        <authorList>
            <person name="Ward L.M."/>
            <person name="Bertran E."/>
            <person name="Johnston D.T."/>
        </authorList>
    </citation>
    <scope>NUCLEOTIDE SEQUENCE [LARGE SCALE GENOMIC DNA]</scope>
    <source>
        <strain evidence="6 7">DSM 100025</strain>
    </source>
</reference>